<name>A0AAV4YB06_CAEEX</name>
<proteinExistence type="predicted"/>
<dbReference type="AlphaFoldDB" id="A0AAV4YB06"/>
<organism evidence="1 2">
    <name type="scientific">Caerostris extrusa</name>
    <name type="common">Bark spider</name>
    <name type="synonym">Caerostris bankana</name>
    <dbReference type="NCBI Taxonomy" id="172846"/>
    <lineage>
        <taxon>Eukaryota</taxon>
        <taxon>Metazoa</taxon>
        <taxon>Ecdysozoa</taxon>
        <taxon>Arthropoda</taxon>
        <taxon>Chelicerata</taxon>
        <taxon>Arachnida</taxon>
        <taxon>Araneae</taxon>
        <taxon>Araneomorphae</taxon>
        <taxon>Entelegynae</taxon>
        <taxon>Araneoidea</taxon>
        <taxon>Araneidae</taxon>
        <taxon>Caerostris</taxon>
    </lineage>
</organism>
<accession>A0AAV4YB06</accession>
<sequence length="81" mass="9196">MKRPLTQQAPSCQSDNIPPDDFHLVLIPEQSRGLGGKVALQGQVADEPEPGRWTRVVGRPQSFLINRTRIVYGWQRNETEE</sequence>
<evidence type="ECO:0000313" key="2">
    <source>
        <dbReference type="Proteomes" id="UP001054945"/>
    </source>
</evidence>
<keyword evidence="2" id="KW-1185">Reference proteome</keyword>
<dbReference type="EMBL" id="BPLR01001598">
    <property type="protein sequence ID" value="GIZ03384.1"/>
    <property type="molecule type" value="Genomic_DNA"/>
</dbReference>
<gene>
    <name evidence="1" type="ORF">CEXT_40351</name>
</gene>
<evidence type="ECO:0000313" key="1">
    <source>
        <dbReference type="EMBL" id="GIZ03384.1"/>
    </source>
</evidence>
<reference evidence="1 2" key="1">
    <citation type="submission" date="2021-06" db="EMBL/GenBank/DDBJ databases">
        <title>Caerostris extrusa draft genome.</title>
        <authorList>
            <person name="Kono N."/>
            <person name="Arakawa K."/>
        </authorList>
    </citation>
    <scope>NUCLEOTIDE SEQUENCE [LARGE SCALE GENOMIC DNA]</scope>
</reference>
<comment type="caution">
    <text evidence="1">The sequence shown here is derived from an EMBL/GenBank/DDBJ whole genome shotgun (WGS) entry which is preliminary data.</text>
</comment>
<dbReference type="Proteomes" id="UP001054945">
    <property type="component" value="Unassembled WGS sequence"/>
</dbReference>
<protein>
    <submittedName>
        <fullName evidence="1">Uncharacterized protein</fullName>
    </submittedName>
</protein>